<feature type="domain" description="Endo-alpha-N-acetylgalactosaminidase" evidence="3">
    <location>
        <begin position="689"/>
        <end position="979"/>
    </location>
</feature>
<dbReference type="Pfam" id="PF18080">
    <property type="entry name" value="Gal_mutarotas_3"/>
    <property type="match status" value="1"/>
</dbReference>
<dbReference type="Pfam" id="PF21466">
    <property type="entry name" value="GH101_dom-5"/>
    <property type="match status" value="1"/>
</dbReference>
<keyword evidence="11" id="KW-1185">Reference proteome</keyword>
<evidence type="ECO:0000259" key="6">
    <source>
        <dbReference type="Pfam" id="PF17995"/>
    </source>
</evidence>
<organism evidence="10 12">
    <name type="scientific">Erysipelothrix amsterdamensis</name>
    <dbReference type="NCBI Taxonomy" id="2929157"/>
    <lineage>
        <taxon>Bacteria</taxon>
        <taxon>Bacillati</taxon>
        <taxon>Bacillota</taxon>
        <taxon>Erysipelotrichia</taxon>
        <taxon>Erysipelotrichales</taxon>
        <taxon>Erysipelotrichaceae</taxon>
        <taxon>Erysipelothrix</taxon>
    </lineage>
</organism>
<proteinExistence type="predicted"/>
<evidence type="ECO:0000313" key="12">
    <source>
        <dbReference type="Proteomes" id="UP001154111"/>
    </source>
</evidence>
<evidence type="ECO:0000313" key="9">
    <source>
        <dbReference type="EMBL" id="CAH2762096.1"/>
    </source>
</evidence>
<protein>
    <submittedName>
        <fullName evidence="10">Endo-alpha-N-acetylgalactosaminidase family protein</fullName>
        <ecNumber evidence="9 10">3.2.1.97</ecNumber>
    </submittedName>
    <submittedName>
        <fullName evidence="9">YSIRK-type signal peptide-containing protein</fullName>
    </submittedName>
</protein>
<feature type="domain" description="Glycosyl hydrolase 101 beta-sandwich" evidence="4">
    <location>
        <begin position="985"/>
        <end position="1121"/>
    </location>
</feature>
<evidence type="ECO:0000259" key="3">
    <source>
        <dbReference type="Pfam" id="PF12905"/>
    </source>
</evidence>
<keyword evidence="10" id="KW-0378">Hydrolase</keyword>
<evidence type="ECO:0000259" key="4">
    <source>
        <dbReference type="Pfam" id="PF17451"/>
    </source>
</evidence>
<sequence>MKKFLTGFLTIVVALTTMTTNPSKIYADNTAEWESISASNGSVKEVIKDGVRYYELSSSDRNDNQDNPAIFKPNKEWKTDGKEANFTFDFIAENTSEKSRFGVHLFYTDSKNFLTVAYDAGGWFWEYKVDGNGTYKNDNRLPGPKLGSKNTLEVSLKDDLLIAWITSDDGDKKQLFTQSFDTNVINQLQEKSEDIVVKLGTYSGILSKILVKADNQDDIVIPEPEFERPVLDTYEEYTFETNFEDLTDESLKEMFTVEKGKVETSIITHDGNNSVRLYFQSRDKNLIIFRETPLLENYIFEADITIEKAEDAINDMIRFGQLVRVQDGGEYGYAVIGDNQGDYFTENFGAKPAWSPTSKGTVLNPNEVHHWKTVVEDQTITLFIDGQQILSNTMDGLAKGIGAFGFFKDRGMGSVLVDNVKVTKITPERPVDPDNEGVVPVEIKSSDMTVRLDEAFPRVLDYTLTNGKKMQGQPTKIDTIKINNVDIVPEVSLEKVSENSIKYILKAINTENKINADLTILLEVKNNTLEFSVTEIKNNNTSQKTNEEIIRTLEIPNHSLVSVNSSETNANVYGAKISTDTTVNGDTLTEVTDTLRSFNSNYMYAVISNSELSASMHSNSQYSSGGGVNDFVRINARVKEFESYNSVGLSSSPWIYHRDVMFNEQTLELPEAKVVITEDANDDGVVNWQDGAIAFRDIMYSPVGAESVKDLVAYRIAMNFGSHAQNPFLMTLDGIKKINLHTDGLGQSVLLKGYGSEGHDSGHLNYADIGRRMGGVEEFKYLIDESVDFGAKIGIHVNASETYLESKYFNEKILRKSADGSYNYGWNWIDQGINIDAAIDLANGRRSRFEDLKNLVGDNLDWIYVDVWGNGQSGDNNAWTSHQLAKEIHDQGWRLGGEWGYAFEPDSTFQHWAADLTYGGYTLKGINSTLTRFIFNQQRDSWPADFPSYGGAAEYPLLGGYNMKDFEGWQGRNDYNGYIVNLFENNLSTKYIQHFKVNRWVEGTPVNMTNSKGKNFDWNPEMMVELVNDANDKLIIERKSNDYKNDRDNYRSRTIKLNDRLILDGDKYLLPWNWDENGNNLTGDQEKLYHFNKKGGTSTWEIPSDWNVSSVKFYQLTETGNKLIDTITVKDGRITLDAKADIPYVIYKGDQAEKNVSYGSGAHIVDPGFNYQNLDAWDVTGENADVIKSQASNDMLRIQDNSETTKVSQILTDLEAGDTYVVYVGVDNRSDSKAILELNVDGEIISNYTEKSIAKNYVKAYAHNTNSSTVNNNSYFQNMFVYFTAPTNGKNVTLSLIREAGDGATYFDDVRITKNNGNPHLKENVFYQDFENSTQGIYPFVVGNVEGVEDNRTHLSEKHEPYTQRGWNNKKISDVIDGDWSLKTNGLTQRRKLVYQTIPQNIRFEIGETYKVSFDYEAGSEGTYAVMIGDGEFTGNEQQIPLTATLNKDGAQRFEVEITGSKSGQTWFGIYSTSVAPDLQDSSNKEANFRSYKDVVLDNVRIEKVVPPYEVTLENKEFNISMTGLSNVIENTDILNVTKDETLKKEFEEKMIDVDIYNMSLVRNGIEVKPLNGEVTVTIPTRSTRQFIFMKASQPVTELLHLQSDGTWTPVNAKYVDDALVFKTHELGTYALNYGEKIIPVDKTHLKTLIEQASELKPELYTELSWKEFETVLISAKELYKNEEATQLSIDEMVRTLAKAMSHLELTSEEDVNYDALQALVGTSKTLKKDEYTEESWTKFESILKNAITMLENQDADSQHVIDAIGIELNDAIRALEKMKSIDSIKPIDPVDPNNPSQTKDSSDSKLPGTGVESPMSIIVLGISAVVIGTLFFILNKRKRQPN</sequence>
<dbReference type="EMBL" id="OW659477">
    <property type="protein sequence ID" value="CAH2762119.1"/>
    <property type="molecule type" value="Genomic_DNA"/>
</dbReference>
<dbReference type="Gene3D" id="2.60.120.870">
    <property type="match status" value="1"/>
</dbReference>
<dbReference type="InterPro" id="IPR013320">
    <property type="entry name" value="ConA-like_dom_sf"/>
</dbReference>
<feature type="domain" description="Endo-alpha-N-acetylgalactosaminidase N-terminal" evidence="6">
    <location>
        <begin position="33"/>
        <end position="216"/>
    </location>
</feature>
<feature type="domain" description="Galactose mutarotase-like fold" evidence="7">
    <location>
        <begin position="443"/>
        <end position="688"/>
    </location>
</feature>
<dbReference type="InterPro" id="IPR040575">
    <property type="entry name" value="GH101_N"/>
</dbReference>
<dbReference type="Gene3D" id="2.60.40.1180">
    <property type="entry name" value="Golgi alpha-mannosidase II"/>
    <property type="match status" value="1"/>
</dbReference>
<dbReference type="InterPro" id="IPR040502">
    <property type="entry name" value="GH101_dom-6"/>
</dbReference>
<dbReference type="GO" id="GO:0030246">
    <property type="term" value="F:carbohydrate binding"/>
    <property type="evidence" value="ECO:0007669"/>
    <property type="project" value="InterPro"/>
</dbReference>
<dbReference type="EMBL" id="OW659496">
    <property type="protein sequence ID" value="CAH2762096.1"/>
    <property type="molecule type" value="Genomic_DNA"/>
</dbReference>
<keyword evidence="2" id="KW-0812">Transmembrane</keyword>
<dbReference type="Gene3D" id="2.60.120.560">
    <property type="entry name" value="Exo-inulinase, domain 1"/>
    <property type="match status" value="1"/>
</dbReference>
<feature type="region of interest" description="Disordered" evidence="1">
    <location>
        <begin position="1785"/>
        <end position="1810"/>
    </location>
</feature>
<evidence type="ECO:0000256" key="1">
    <source>
        <dbReference type="SAM" id="MobiDB-lite"/>
    </source>
</evidence>
<dbReference type="Pfam" id="PF17451">
    <property type="entry name" value="Glyco_hyd_101C"/>
    <property type="match status" value="1"/>
</dbReference>
<dbReference type="InterPro" id="IPR040633">
    <property type="entry name" value="Gal_mutarotas_3"/>
</dbReference>
<dbReference type="Gene3D" id="3.20.20.80">
    <property type="entry name" value="Glycosidases"/>
    <property type="match status" value="1"/>
</dbReference>
<dbReference type="InterPro" id="IPR035364">
    <property type="entry name" value="Beta_sandwich_GH101"/>
</dbReference>
<feature type="domain" description="Endo-alpha-N-acetylgalactosaminidase" evidence="8">
    <location>
        <begin position="1164"/>
        <end position="1307"/>
    </location>
</feature>
<dbReference type="NCBIfam" id="TIGR01167">
    <property type="entry name" value="LPXTG_anchor"/>
    <property type="match status" value="1"/>
</dbReference>
<feature type="domain" description="Endo-alpha-N-acetylgalactosaminidase" evidence="5">
    <location>
        <begin position="1308"/>
        <end position="1491"/>
    </location>
</feature>
<keyword evidence="10" id="KW-0326">Glycosidase</keyword>
<dbReference type="InterPro" id="IPR025706">
    <property type="entry name" value="Endoa_GalNAc"/>
</dbReference>
<dbReference type="RefSeq" id="WP_254006377.1">
    <property type="nucleotide sequence ID" value="NZ_OW659477.1"/>
</dbReference>
<dbReference type="Pfam" id="PF17974">
    <property type="entry name" value="GalBD_like"/>
    <property type="match status" value="1"/>
</dbReference>
<dbReference type="EC" id="3.2.1.97" evidence="9 10"/>
<dbReference type="Gene3D" id="2.60.120.260">
    <property type="entry name" value="Galactose-binding domain-like"/>
    <property type="match status" value="2"/>
</dbReference>
<evidence type="ECO:0000313" key="10">
    <source>
        <dbReference type="EMBL" id="CAH2762119.1"/>
    </source>
</evidence>
<dbReference type="Gene3D" id="1.20.1270.90">
    <property type="entry name" value="AF1782-like"/>
    <property type="match status" value="2"/>
</dbReference>
<dbReference type="Pfam" id="PF17995">
    <property type="entry name" value="GH101_N"/>
    <property type="match status" value="1"/>
</dbReference>
<dbReference type="Gene3D" id="2.70.98.10">
    <property type="match status" value="1"/>
</dbReference>
<dbReference type="Proteomes" id="UP001154111">
    <property type="component" value="Chromosome"/>
</dbReference>
<dbReference type="Pfam" id="PF12905">
    <property type="entry name" value="Glyco_hydro_101"/>
    <property type="match status" value="1"/>
</dbReference>
<dbReference type="InterPro" id="IPR014718">
    <property type="entry name" value="GH-type_carb-bd"/>
</dbReference>
<dbReference type="SUPFAM" id="SSF49899">
    <property type="entry name" value="Concanavalin A-like lectins/glucanases"/>
    <property type="match status" value="1"/>
</dbReference>
<keyword evidence="2" id="KW-0472">Membrane</keyword>
<evidence type="ECO:0000259" key="5">
    <source>
        <dbReference type="Pfam" id="PF17974"/>
    </source>
</evidence>
<evidence type="ECO:0000259" key="8">
    <source>
        <dbReference type="Pfam" id="PF21466"/>
    </source>
</evidence>
<dbReference type="InterPro" id="IPR049314">
    <property type="entry name" value="GH101_dom-5"/>
</dbReference>
<evidence type="ECO:0000256" key="2">
    <source>
        <dbReference type="SAM" id="Phobius"/>
    </source>
</evidence>
<feature type="transmembrane region" description="Helical" evidence="2">
    <location>
        <begin position="1816"/>
        <end position="1835"/>
    </location>
</feature>
<evidence type="ECO:0000259" key="7">
    <source>
        <dbReference type="Pfam" id="PF18080"/>
    </source>
</evidence>
<dbReference type="GO" id="GO:0033926">
    <property type="term" value="F:endo-alpha-N-acetylgalactosaminidase activity"/>
    <property type="evidence" value="ECO:0007669"/>
    <property type="project" value="UniProtKB-EC"/>
</dbReference>
<evidence type="ECO:0000313" key="11">
    <source>
        <dbReference type="Proteomes" id="UP001154095"/>
    </source>
</evidence>
<dbReference type="CDD" id="cd14244">
    <property type="entry name" value="GH_101_like"/>
    <property type="match status" value="1"/>
</dbReference>
<dbReference type="Proteomes" id="UP001154095">
    <property type="component" value="Chromosome"/>
</dbReference>
<reference evidence="10" key="1">
    <citation type="submission" date="2022-04" db="EMBL/GenBank/DDBJ databases">
        <authorList>
            <person name="Forde T."/>
        </authorList>
    </citation>
    <scope>NUCLEOTIDE SEQUENCE</scope>
    <source>
        <strain evidence="10">A18Y016a</strain>
        <strain evidence="9">A18Y020d</strain>
    </source>
</reference>
<gene>
    <name evidence="10" type="ORF">ERYAMS2_01044</name>
    <name evidence="9" type="ORF">ERYAMS_00751</name>
</gene>
<accession>A0AAU9VII8</accession>
<keyword evidence="2" id="KW-1133">Transmembrane helix</keyword>
<dbReference type="InterPro" id="IPR013780">
    <property type="entry name" value="Glyco_hydro_b"/>
</dbReference>
<name>A0AAU9VII8_9FIRM</name>